<dbReference type="Proteomes" id="UP000070412">
    <property type="component" value="Unassembled WGS sequence"/>
</dbReference>
<evidence type="ECO:0000256" key="3">
    <source>
        <dbReference type="ARBA" id="ARBA00007823"/>
    </source>
</evidence>
<protein>
    <recommendedName>
        <fullName evidence="4">ribonuclease Z</fullName>
        <ecNumber evidence="4">3.1.26.11</ecNumber>
    </recommendedName>
</protein>
<dbReference type="EC" id="3.1.26.11" evidence="4"/>
<evidence type="ECO:0000256" key="8">
    <source>
        <dbReference type="ARBA" id="ARBA00022759"/>
    </source>
</evidence>
<reference evidence="11" key="2">
    <citation type="submission" date="2020-01" db="EMBL/GenBank/DDBJ databases">
        <authorList>
            <person name="Korhonen P.K.K."/>
            <person name="Guangxu M.G."/>
            <person name="Wang T.W."/>
            <person name="Stroehlein A.J.S."/>
            <person name="Young N.D."/>
            <person name="Ang C.-S.A."/>
            <person name="Fernando D.W.F."/>
            <person name="Lu H.L."/>
            <person name="Taylor S.T."/>
            <person name="Ehtesham M.E.M."/>
            <person name="Najaraj S.H.N."/>
            <person name="Harsha G.H.G."/>
            <person name="Madugundu A.M."/>
            <person name="Renuse S.R."/>
            <person name="Holt D.H."/>
            <person name="Pandey A.P."/>
            <person name="Papenfuss A.P."/>
            <person name="Gasser R.B.G."/>
            <person name="Fischer K.F."/>
        </authorList>
    </citation>
    <scope>NUCLEOTIDE SEQUENCE</scope>
    <source>
        <strain evidence="11">SSS_KF_BRIS2020</strain>
    </source>
</reference>
<keyword evidence="5" id="KW-0819">tRNA processing</keyword>
<comment type="similarity">
    <text evidence="3">Belongs to the RNase Z family.</text>
</comment>
<evidence type="ECO:0000256" key="7">
    <source>
        <dbReference type="ARBA" id="ARBA00022723"/>
    </source>
</evidence>
<evidence type="ECO:0000256" key="9">
    <source>
        <dbReference type="ARBA" id="ARBA00022801"/>
    </source>
</evidence>
<keyword evidence="13" id="KW-1185">Reference proteome</keyword>
<sequence>MFNCHEVFKDCATILVPRESVSKLGQNQSVLNIEGKLIHPEDVKNFDNPQQNFMIFQCFEPNIYLKQVLNNSLINRFLKKCEVIVHFTKSRYLKDPLYQDFLAQTPSAKHLLIKETNPSLSNRSSCRFQFQLNHLDSKYQYIFRSNPAAFDSSDPSHGLSLERVPKQLTLNDALRYNDGSERDGLEESVKNLRAKQSSLPANQYKSAIIKDLRVKKIDLIPVKHCAFAYGLAITSNNNFRYVYSGDTEPCDSLLKFARTNFHSTQSEAIEVSRLMRAKFTILTHFSQRYGKLPYIAEMNRSNIGIAFDNMRLDPTDLPRIPLLNEPLKVMYAKHLERIRLRAETYQRKYSHEN</sequence>
<reference evidence="12" key="3">
    <citation type="submission" date="2022-06" db="UniProtKB">
        <authorList>
            <consortium name="EnsemblMetazoa"/>
        </authorList>
    </citation>
    <scope>IDENTIFICATION</scope>
</reference>
<reference evidence="13" key="1">
    <citation type="journal article" date="2020" name="PLoS Negl. Trop. Dis.">
        <title>High-quality nuclear genome for Sarcoptes scabiei-A critical resource for a neglected parasite.</title>
        <authorList>
            <person name="Korhonen P.K."/>
            <person name="Gasser R.B."/>
            <person name="Ma G."/>
            <person name="Wang T."/>
            <person name="Stroehlein A.J."/>
            <person name="Young N.D."/>
            <person name="Ang C.S."/>
            <person name="Fernando D.D."/>
            <person name="Lu H.C."/>
            <person name="Taylor S."/>
            <person name="Reynolds S.L."/>
            <person name="Mofiz E."/>
            <person name="Najaraj S.H."/>
            <person name="Gowda H."/>
            <person name="Madugundu A."/>
            <person name="Renuse S."/>
            <person name="Holt D."/>
            <person name="Pandey A."/>
            <person name="Papenfuss A.T."/>
            <person name="Fischer K."/>
        </authorList>
    </citation>
    <scope>NUCLEOTIDE SEQUENCE [LARGE SCALE GENOMIC DNA]</scope>
</reference>
<evidence type="ECO:0000256" key="4">
    <source>
        <dbReference type="ARBA" id="ARBA00012477"/>
    </source>
</evidence>
<dbReference type="InterPro" id="IPR036866">
    <property type="entry name" value="RibonucZ/Hydroxyglut_hydro"/>
</dbReference>
<gene>
    <name evidence="11" type="ORF">SSS_6870</name>
</gene>
<dbReference type="AlphaFoldDB" id="A0A834R9K0"/>
<dbReference type="EnsemblMetazoa" id="SSS_6870s_mrna">
    <property type="protein sequence ID" value="KAF7491587.1"/>
    <property type="gene ID" value="SSS_6870"/>
</dbReference>
<keyword evidence="7" id="KW-0479">Metal-binding</keyword>
<keyword evidence="6" id="KW-0540">Nuclease</keyword>
<keyword evidence="8" id="KW-0255">Endonuclease</keyword>
<evidence type="ECO:0000256" key="6">
    <source>
        <dbReference type="ARBA" id="ARBA00022722"/>
    </source>
</evidence>
<keyword evidence="10" id="KW-0862">Zinc</keyword>
<evidence type="ECO:0000256" key="1">
    <source>
        <dbReference type="ARBA" id="ARBA00000402"/>
    </source>
</evidence>
<dbReference type="GO" id="GO:0046872">
    <property type="term" value="F:metal ion binding"/>
    <property type="evidence" value="ECO:0007669"/>
    <property type="project" value="UniProtKB-KW"/>
</dbReference>
<comment type="cofactor">
    <cofactor evidence="2">
        <name>Zn(2+)</name>
        <dbReference type="ChEBI" id="CHEBI:29105"/>
    </cofactor>
</comment>
<evidence type="ECO:0000313" key="13">
    <source>
        <dbReference type="Proteomes" id="UP000070412"/>
    </source>
</evidence>
<keyword evidence="9" id="KW-0378">Hydrolase</keyword>
<evidence type="ECO:0000256" key="10">
    <source>
        <dbReference type="ARBA" id="ARBA00022833"/>
    </source>
</evidence>
<dbReference type="Gene3D" id="3.60.15.10">
    <property type="entry name" value="Ribonuclease Z/Hydroxyacylglutathione hydrolase-like"/>
    <property type="match status" value="1"/>
</dbReference>
<evidence type="ECO:0000256" key="2">
    <source>
        <dbReference type="ARBA" id="ARBA00001947"/>
    </source>
</evidence>
<proteinExistence type="inferred from homology"/>
<dbReference type="GO" id="GO:0042781">
    <property type="term" value="F:3'-tRNA processing endoribonuclease activity"/>
    <property type="evidence" value="ECO:0007669"/>
    <property type="project" value="UniProtKB-EC"/>
</dbReference>
<name>A0A834R9K0_SARSC</name>
<organism evidence="11">
    <name type="scientific">Sarcoptes scabiei</name>
    <name type="common">Itch mite</name>
    <name type="synonym">Acarus scabiei</name>
    <dbReference type="NCBI Taxonomy" id="52283"/>
    <lineage>
        <taxon>Eukaryota</taxon>
        <taxon>Metazoa</taxon>
        <taxon>Ecdysozoa</taxon>
        <taxon>Arthropoda</taxon>
        <taxon>Chelicerata</taxon>
        <taxon>Arachnida</taxon>
        <taxon>Acari</taxon>
        <taxon>Acariformes</taxon>
        <taxon>Sarcoptiformes</taxon>
        <taxon>Astigmata</taxon>
        <taxon>Psoroptidia</taxon>
        <taxon>Sarcoptoidea</taxon>
        <taxon>Sarcoptidae</taxon>
        <taxon>Sarcoptinae</taxon>
        <taxon>Sarcoptes</taxon>
    </lineage>
</organism>
<comment type="catalytic activity">
    <reaction evidence="1">
        <text>Endonucleolytic cleavage of RNA, removing extra 3' nucleotides from tRNA precursor, generating 3' termini of tRNAs. A 3'-hydroxy group is left at the tRNA terminus and a 5'-phosphoryl group is left at the trailer molecule.</text>
        <dbReference type="EC" id="3.1.26.11"/>
    </reaction>
</comment>
<dbReference type="PANTHER" id="PTHR12553">
    <property type="entry name" value="ZINC PHOSPHODIESTERASE ELAC PROTEIN 2"/>
    <property type="match status" value="1"/>
</dbReference>
<dbReference type="EMBL" id="WVUK01000059">
    <property type="protein sequence ID" value="KAF7491587.1"/>
    <property type="molecule type" value="Genomic_DNA"/>
</dbReference>
<dbReference type="GO" id="GO:1990180">
    <property type="term" value="P:mitochondrial tRNA 3'-end processing"/>
    <property type="evidence" value="ECO:0007669"/>
    <property type="project" value="TreeGrafter"/>
</dbReference>
<dbReference type="GO" id="GO:0005739">
    <property type="term" value="C:mitochondrion"/>
    <property type="evidence" value="ECO:0007669"/>
    <property type="project" value="TreeGrafter"/>
</dbReference>
<dbReference type="InterPro" id="IPR047151">
    <property type="entry name" value="RNZ2-like"/>
</dbReference>
<evidence type="ECO:0000313" key="11">
    <source>
        <dbReference type="EMBL" id="KAF7491587.1"/>
    </source>
</evidence>
<accession>A0A834R9K0</accession>
<dbReference type="OrthoDB" id="527344at2759"/>
<dbReference type="PANTHER" id="PTHR12553:SF49">
    <property type="entry name" value="ZINC PHOSPHODIESTERASE ELAC PROTEIN 2"/>
    <property type="match status" value="1"/>
</dbReference>
<evidence type="ECO:0000313" key="12">
    <source>
        <dbReference type="EnsemblMetazoa" id="KAF7491587.1"/>
    </source>
</evidence>
<dbReference type="SUPFAM" id="SSF56281">
    <property type="entry name" value="Metallo-hydrolase/oxidoreductase"/>
    <property type="match status" value="1"/>
</dbReference>
<evidence type="ECO:0000256" key="5">
    <source>
        <dbReference type="ARBA" id="ARBA00022694"/>
    </source>
</evidence>